<comment type="similarity">
    <text evidence="1">Belongs to the TelA family.</text>
</comment>
<sequence>MSENQSSTFSEQNREKWIHAINLNDIDSMIHDGTQIQKEMIIFIEKILASIRVIDQLHFADLLTGLLKEVESIDLERLNRTRHFAFLPVINKLWNPTRKWIVQYQKKQQQIDRFIHQLEQSRTLLIQYTEKLQELTIQNHDFYHQLTFMIEAGEQTLKEITQIKIPHLHEQIKHAKNRHQQTQELHRLINFVQQFEKKLYDLKLNRQIPLQVARQLKRIYPNNQAFAEQIQASVISTFLLWKKQWELAMTIMNEKRIIPLEDLKKSQQEIISSLIKTIHIEKEGRKKRKDVEDELYKIGEEIRESWKQTPV</sequence>
<dbReference type="InterPro" id="IPR008863">
    <property type="entry name" value="Toxic_anion-R_TelA"/>
</dbReference>
<gene>
    <name evidence="2" type="ORF">SAMN05421852_11830</name>
</gene>
<dbReference type="EMBL" id="FORR01000018">
    <property type="protein sequence ID" value="SFJ71238.1"/>
    <property type="molecule type" value="Genomic_DNA"/>
</dbReference>
<dbReference type="AlphaFoldDB" id="A0A1I3TJ80"/>
<organism evidence="2 3">
    <name type="scientific">Thermoflavimicrobium dichotomicum</name>
    <dbReference type="NCBI Taxonomy" id="46223"/>
    <lineage>
        <taxon>Bacteria</taxon>
        <taxon>Bacillati</taxon>
        <taxon>Bacillota</taxon>
        <taxon>Bacilli</taxon>
        <taxon>Bacillales</taxon>
        <taxon>Thermoactinomycetaceae</taxon>
        <taxon>Thermoflavimicrobium</taxon>
    </lineage>
</organism>
<reference evidence="2 3" key="1">
    <citation type="submission" date="2016-10" db="EMBL/GenBank/DDBJ databases">
        <authorList>
            <person name="de Groot N.N."/>
        </authorList>
    </citation>
    <scope>NUCLEOTIDE SEQUENCE [LARGE SCALE GENOMIC DNA]</scope>
    <source>
        <strain evidence="2 3">DSM 44778</strain>
    </source>
</reference>
<dbReference type="PANTHER" id="PTHR38432:SF1">
    <property type="entry name" value="TELA-LIKE PROTEIN SAOUHSC_01408"/>
    <property type="match status" value="1"/>
</dbReference>
<dbReference type="STRING" id="46223.SAMN05421852_11830"/>
<dbReference type="Pfam" id="PF05816">
    <property type="entry name" value="TelA"/>
    <property type="match status" value="1"/>
</dbReference>
<dbReference type="OrthoDB" id="9768858at2"/>
<dbReference type="Proteomes" id="UP000199545">
    <property type="component" value="Unassembled WGS sequence"/>
</dbReference>
<name>A0A1I3TJ80_9BACL</name>
<proteinExistence type="inferred from homology"/>
<evidence type="ECO:0000313" key="2">
    <source>
        <dbReference type="EMBL" id="SFJ71238.1"/>
    </source>
</evidence>
<keyword evidence="3" id="KW-1185">Reference proteome</keyword>
<evidence type="ECO:0000313" key="3">
    <source>
        <dbReference type="Proteomes" id="UP000199545"/>
    </source>
</evidence>
<dbReference type="PANTHER" id="PTHR38432">
    <property type="entry name" value="TELA-LIKE PROTEIN SAOUHSC_01408"/>
    <property type="match status" value="1"/>
</dbReference>
<dbReference type="RefSeq" id="WP_093231177.1">
    <property type="nucleotide sequence ID" value="NZ_FORR01000018.1"/>
</dbReference>
<evidence type="ECO:0000256" key="1">
    <source>
        <dbReference type="ARBA" id="ARBA00005541"/>
    </source>
</evidence>
<protein>
    <submittedName>
        <fullName evidence="2">Uncharacterized conserved protein YaaN involved in tellurite resistance</fullName>
    </submittedName>
</protein>
<accession>A0A1I3TJ80</accession>